<evidence type="ECO:0000313" key="2">
    <source>
        <dbReference type="Proteomes" id="UP000011770"/>
    </source>
</evidence>
<name>M3FTN1_9LEPT</name>
<dbReference type="EMBL" id="AHOR02000012">
    <property type="protein sequence ID" value="EMF83602.1"/>
    <property type="molecule type" value="Genomic_DNA"/>
</dbReference>
<evidence type="ECO:0000313" key="1">
    <source>
        <dbReference type="EMBL" id="EMF83602.1"/>
    </source>
</evidence>
<sequence>MGIKFHRRFVVIPTDFRIGSAPFRSQPRRFSLSKNLRSLLSFCYENS</sequence>
<proteinExistence type="predicted"/>
<dbReference type="Proteomes" id="UP000011770">
    <property type="component" value="Unassembled WGS sequence"/>
</dbReference>
<organism evidence="1 2">
    <name type="scientific">Leptospira weilii serovar Topaz str. LT2116</name>
    <dbReference type="NCBI Taxonomy" id="1088540"/>
    <lineage>
        <taxon>Bacteria</taxon>
        <taxon>Pseudomonadati</taxon>
        <taxon>Spirochaetota</taxon>
        <taxon>Spirochaetia</taxon>
        <taxon>Leptospirales</taxon>
        <taxon>Leptospiraceae</taxon>
        <taxon>Leptospira</taxon>
    </lineage>
</organism>
<accession>M3FTN1</accession>
<protein>
    <submittedName>
        <fullName evidence="1">Uncharacterized protein</fullName>
    </submittedName>
</protein>
<gene>
    <name evidence="1" type="ORF">LEP1GSC188_1380</name>
</gene>
<dbReference type="AlphaFoldDB" id="M3FTN1"/>
<comment type="caution">
    <text evidence="1">The sequence shown here is derived from an EMBL/GenBank/DDBJ whole genome shotgun (WGS) entry which is preliminary data.</text>
</comment>
<reference evidence="1 2" key="1">
    <citation type="submission" date="2013-01" db="EMBL/GenBank/DDBJ databases">
        <authorList>
            <person name="Harkins D.M."/>
            <person name="Durkin A.S."/>
            <person name="Brinkac L.M."/>
            <person name="Haft D.H."/>
            <person name="Selengut J.D."/>
            <person name="Sanka R."/>
            <person name="DePew J."/>
            <person name="Purushe J."/>
            <person name="Tulsiani S.M."/>
            <person name="Graham G.C."/>
            <person name="Burns M.-A."/>
            <person name="Dohnt M.F."/>
            <person name="Smythe L.D."/>
            <person name="McKay D.B."/>
            <person name="Craig S.B."/>
            <person name="Vinetz J.M."/>
            <person name="Sutton G.G."/>
            <person name="Nierman W.C."/>
            <person name="Fouts D.E."/>
        </authorList>
    </citation>
    <scope>NUCLEOTIDE SEQUENCE [LARGE SCALE GENOMIC DNA]</scope>
    <source>
        <strain evidence="1 2">LT2116</strain>
    </source>
</reference>